<name>A0ACC6C8R9_9BURK</name>
<dbReference type="Proteomes" id="UP001076464">
    <property type="component" value="Unassembled WGS sequence"/>
</dbReference>
<keyword evidence="2" id="KW-1185">Reference proteome</keyword>
<comment type="caution">
    <text evidence="1">The sequence shown here is derived from an EMBL/GenBank/DDBJ whole genome shotgun (WGS) entry which is preliminary data.</text>
</comment>
<reference evidence="1" key="1">
    <citation type="submission" date="2022-08" db="EMBL/GenBank/DDBJ databases">
        <title>Genome sequencing of Pelomonas sp. UHG3.</title>
        <authorList>
            <person name="So Y."/>
        </authorList>
    </citation>
    <scope>NUCLEOTIDE SEQUENCE</scope>
    <source>
        <strain evidence="1">UHG3</strain>
    </source>
</reference>
<evidence type="ECO:0000313" key="2">
    <source>
        <dbReference type="Proteomes" id="UP001076464"/>
    </source>
</evidence>
<protein>
    <submittedName>
        <fullName evidence="1">DUF4124 domain-containing protein</fullName>
    </submittedName>
</protein>
<dbReference type="EMBL" id="JAPPUY010000001">
    <property type="protein sequence ID" value="MCY4744669.1"/>
    <property type="molecule type" value="Genomic_DNA"/>
</dbReference>
<gene>
    <name evidence="1" type="ORF">NYO99_06750</name>
</gene>
<proteinExistence type="predicted"/>
<accession>A0ACC6C8R9</accession>
<organism evidence="1 2">
    <name type="scientific">Roseateles hydrophilus</name>
    <dbReference type="NCBI Taxonomy" id="2975054"/>
    <lineage>
        <taxon>Bacteria</taxon>
        <taxon>Pseudomonadati</taxon>
        <taxon>Pseudomonadota</taxon>
        <taxon>Betaproteobacteria</taxon>
        <taxon>Burkholderiales</taxon>
        <taxon>Sphaerotilaceae</taxon>
        <taxon>Roseateles</taxon>
    </lineage>
</organism>
<sequence length="168" mass="18415">MHHKLLFAALIAIGLAAPAQAQWKWRDAQGKVQYSDRPPPSGTPDKDVLQRPANAQRTVTVVPVGQAAAAAASAPRPAASTPTKAEQDAAARDKQAQDREAAKQKEAERQQAELRRQNCARAQANLRELQSGTRITRTNEQGERVFMDDAQRQAEVERARGLITSECR</sequence>
<evidence type="ECO:0000313" key="1">
    <source>
        <dbReference type="EMBL" id="MCY4744669.1"/>
    </source>
</evidence>